<dbReference type="eggNOG" id="arCOG01803">
    <property type="taxonomic scope" value="Archaea"/>
</dbReference>
<name>A0A1I0PIP3_9EURY</name>
<reference evidence="3" key="1">
    <citation type="submission" date="2016-10" db="EMBL/GenBank/DDBJ databases">
        <authorList>
            <person name="Varghese N."/>
        </authorList>
    </citation>
    <scope>NUCLEOTIDE SEQUENCE [LARGE SCALE GENOMIC DNA]</scope>
    <source>
        <strain evidence="3">CGMCC 1.12284</strain>
    </source>
</reference>
<gene>
    <name evidence="2" type="ORF">SAMN05216285_2614</name>
</gene>
<dbReference type="InterPro" id="IPR015168">
    <property type="entry name" value="SsuA/THI5"/>
</dbReference>
<dbReference type="Pfam" id="PF09084">
    <property type="entry name" value="NMT1"/>
    <property type="match status" value="1"/>
</dbReference>
<dbReference type="SUPFAM" id="SSF53850">
    <property type="entry name" value="Periplasmic binding protein-like II"/>
    <property type="match status" value="1"/>
</dbReference>
<dbReference type="RefSeq" id="WP_049991828.1">
    <property type="nucleotide sequence ID" value="NZ_FOIS01000003.1"/>
</dbReference>
<sequence>MLAQQPIRLFHLPFSFMLPQKVAAERGYFREEGLTVDLVERDRRDVEVKYIPAEETLTEDYDVDLYPICKWESIRRTWDMGDGRIVANGTFANLPYTVFTRPDSDIETPADLADVPVGVNLRTGQEYTARKAIEEHVPADRVDLVGCGMPTDRLRALHEGRVDAVTLIDPHSTLADHLGFRRLLEYDNHMGIVGNDDVDRDLLEAFLRAYGRAVDDINADPDAFRDTYLEMLEADAAVAPELFDDVDVEAVREEITVPRYEVPDPVDRDELDEHLAWMQARGLIDEDAAIDDIVAPL</sequence>
<dbReference type="Proteomes" id="UP000183275">
    <property type="component" value="Unassembled WGS sequence"/>
</dbReference>
<evidence type="ECO:0000313" key="2">
    <source>
        <dbReference type="EMBL" id="SEW14293.1"/>
    </source>
</evidence>
<accession>A0A1I0PIP3</accession>
<dbReference type="OrthoDB" id="296884at2157"/>
<protein>
    <submittedName>
        <fullName evidence="2">NitT/TauT family transport system substrate-binding protein</fullName>
    </submittedName>
</protein>
<feature type="domain" description="SsuA/THI5-like" evidence="1">
    <location>
        <begin position="92"/>
        <end position="223"/>
    </location>
</feature>
<dbReference type="Gene3D" id="3.40.190.10">
    <property type="entry name" value="Periplasmic binding protein-like II"/>
    <property type="match status" value="2"/>
</dbReference>
<dbReference type="STRING" id="1202768.SAMN05216285_2614"/>
<dbReference type="PANTHER" id="PTHR30024">
    <property type="entry name" value="ALIPHATIC SULFONATES-BINDING PROTEIN-RELATED"/>
    <property type="match status" value="1"/>
</dbReference>
<evidence type="ECO:0000313" key="3">
    <source>
        <dbReference type="Proteomes" id="UP000183275"/>
    </source>
</evidence>
<proteinExistence type="predicted"/>
<organism evidence="2 3">
    <name type="scientific">Natrinema salifodinae</name>
    <dbReference type="NCBI Taxonomy" id="1202768"/>
    <lineage>
        <taxon>Archaea</taxon>
        <taxon>Methanobacteriati</taxon>
        <taxon>Methanobacteriota</taxon>
        <taxon>Stenosarchaea group</taxon>
        <taxon>Halobacteria</taxon>
        <taxon>Halobacteriales</taxon>
        <taxon>Natrialbaceae</taxon>
        <taxon>Natrinema</taxon>
    </lineage>
</organism>
<evidence type="ECO:0000259" key="1">
    <source>
        <dbReference type="Pfam" id="PF09084"/>
    </source>
</evidence>
<keyword evidence="3" id="KW-1185">Reference proteome</keyword>
<dbReference type="EMBL" id="FOIS01000003">
    <property type="protein sequence ID" value="SEW14293.1"/>
    <property type="molecule type" value="Genomic_DNA"/>
</dbReference>
<dbReference type="AlphaFoldDB" id="A0A1I0PIP3"/>